<feature type="transmembrane region" description="Helical" evidence="2">
    <location>
        <begin position="74"/>
        <end position="103"/>
    </location>
</feature>
<evidence type="ECO:0000313" key="3">
    <source>
        <dbReference type="EMBL" id="EWM28033.1"/>
    </source>
</evidence>
<feature type="transmembrane region" description="Helical" evidence="2">
    <location>
        <begin position="154"/>
        <end position="170"/>
    </location>
</feature>
<feature type="transmembrane region" description="Helical" evidence="2">
    <location>
        <begin position="115"/>
        <end position="148"/>
    </location>
</feature>
<organism evidence="3 4">
    <name type="scientific">Nannochloropsis gaditana</name>
    <dbReference type="NCBI Taxonomy" id="72520"/>
    <lineage>
        <taxon>Eukaryota</taxon>
        <taxon>Sar</taxon>
        <taxon>Stramenopiles</taxon>
        <taxon>Ochrophyta</taxon>
        <taxon>Eustigmatophyceae</taxon>
        <taxon>Eustigmatales</taxon>
        <taxon>Monodopsidaceae</taxon>
        <taxon>Nannochloropsis</taxon>
    </lineage>
</organism>
<evidence type="ECO:0000313" key="4">
    <source>
        <dbReference type="Proteomes" id="UP000019335"/>
    </source>
</evidence>
<protein>
    <submittedName>
        <fullName evidence="3">Uncharacterized protein</fullName>
    </submittedName>
</protein>
<comment type="caution">
    <text evidence="3">The sequence shown here is derived from an EMBL/GenBank/DDBJ whole genome shotgun (WGS) entry which is preliminary data.</text>
</comment>
<evidence type="ECO:0000256" key="1">
    <source>
        <dbReference type="SAM" id="MobiDB-lite"/>
    </source>
</evidence>
<dbReference type="AlphaFoldDB" id="W7TX26"/>
<accession>W7TX26</accession>
<feature type="region of interest" description="Disordered" evidence="1">
    <location>
        <begin position="1"/>
        <end position="36"/>
    </location>
</feature>
<evidence type="ECO:0000256" key="2">
    <source>
        <dbReference type="SAM" id="Phobius"/>
    </source>
</evidence>
<reference evidence="3 4" key="1">
    <citation type="journal article" date="2014" name="Mol. Plant">
        <title>Chromosome Scale Genome Assembly and Transcriptome Profiling of Nannochloropsis gaditana in Nitrogen Depletion.</title>
        <authorList>
            <person name="Corteggiani Carpinelli E."/>
            <person name="Telatin A."/>
            <person name="Vitulo N."/>
            <person name="Forcato C."/>
            <person name="D'Angelo M."/>
            <person name="Schiavon R."/>
            <person name="Vezzi A."/>
            <person name="Giacometti G.M."/>
            <person name="Morosinotto T."/>
            <person name="Valle G."/>
        </authorList>
    </citation>
    <scope>NUCLEOTIDE SEQUENCE [LARGE SCALE GENOMIC DNA]</scope>
    <source>
        <strain evidence="3 4">B-31</strain>
    </source>
</reference>
<proteinExistence type="predicted"/>
<keyword evidence="2" id="KW-0812">Transmembrane</keyword>
<feature type="compositionally biased region" description="Low complexity" evidence="1">
    <location>
        <begin position="1"/>
        <end position="32"/>
    </location>
</feature>
<name>W7TX26_9STRA</name>
<dbReference type="EMBL" id="AZIL01000356">
    <property type="protein sequence ID" value="EWM28033.1"/>
    <property type="molecule type" value="Genomic_DNA"/>
</dbReference>
<keyword evidence="4" id="KW-1185">Reference proteome</keyword>
<gene>
    <name evidence="3" type="ORF">Naga_100008g3</name>
</gene>
<keyword evidence="2" id="KW-0472">Membrane</keyword>
<keyword evidence="2" id="KW-1133">Transmembrane helix</keyword>
<sequence>MDSRVSLSADNSTATTTTATTSTTLSTVSGSADTNAAQRRRPTYFFRTADSLPDDGFSPRLEGRSYLSEGFQMLLWSVVLNGLLALVVLWLVEGLLQPVLIAILELTPSPRTSKVLTALLTVVLLQGGGQGSIILLMALGISAVVVGMSQSDGVFVPCFLVLLVCLGAVLREGGWNAYKNGSVASRNTWGDASPLSAASGVLKAFSGMGGAPEGGRRNLWGA</sequence>
<dbReference type="Proteomes" id="UP000019335">
    <property type="component" value="Chromosome 5"/>
</dbReference>